<gene>
    <name evidence="1" type="ORF">K488DRAFT_72051</name>
</gene>
<accession>A0ACB8QFM6</accession>
<dbReference type="Proteomes" id="UP000814128">
    <property type="component" value="Unassembled WGS sequence"/>
</dbReference>
<sequence>MSTLIRSSGLLATLVSCASSVHALDYLVVGGGTGGLAIANRLTENPNTSVLVLEAGGDGLGNANISSLALVGAAWGTDIDWQFPTEPLPNGVSIGKVPRGKVLGGSSAINGAVFSRGDRRDYQLWEAAGNPGWNANNILAASFKSEHFYPPPANWSIEYVTSDHGNSGPVATSFGNPAPPIQQDMINSVVNYGGKQSPDLAGGHVDGMAWVTHARLPSNQTRATSATAYYFPYSYRPNFKVSLYSQATRIIWKSTANGNAVAAGVEYVDQSGATHVVNASTVILSAGVWGSPPILERSGVGNKTLLASLGINSVVDLPGLGENMVEQPIVPMLYALNTTLPLNSVSPLLLNLESLQETFAKGGDLAKLQSLFVKPANMPDAIFNMYKTLYSEGAAWFEGYTLPVIQAGQPTIIAWYSGLGRPLSTGSVHINSTDGLAYPAIQYNWWTSPFDVYATAVAAQRIQNFTSTPPFSDWIAARIAPPASVVSIDDFSAYVQAAGTQGNHPIGSAAMLPRADGGVVDPNLKVYGTANVYIIDASVIPAQPSGHPQAHVYAFAERAAQLFAASY</sequence>
<organism evidence="1 2">
    <name type="scientific">Vararia minispora EC-137</name>
    <dbReference type="NCBI Taxonomy" id="1314806"/>
    <lineage>
        <taxon>Eukaryota</taxon>
        <taxon>Fungi</taxon>
        <taxon>Dikarya</taxon>
        <taxon>Basidiomycota</taxon>
        <taxon>Agaricomycotina</taxon>
        <taxon>Agaricomycetes</taxon>
        <taxon>Russulales</taxon>
        <taxon>Lachnocladiaceae</taxon>
        <taxon>Vararia</taxon>
    </lineage>
</organism>
<evidence type="ECO:0000313" key="2">
    <source>
        <dbReference type="Proteomes" id="UP000814128"/>
    </source>
</evidence>
<evidence type="ECO:0000313" key="1">
    <source>
        <dbReference type="EMBL" id="KAI0030609.1"/>
    </source>
</evidence>
<dbReference type="EMBL" id="MU273613">
    <property type="protein sequence ID" value="KAI0030609.1"/>
    <property type="molecule type" value="Genomic_DNA"/>
</dbReference>
<protein>
    <submittedName>
        <fullName evidence="1">Uncharacterized protein</fullName>
    </submittedName>
</protein>
<keyword evidence="2" id="KW-1185">Reference proteome</keyword>
<comment type="caution">
    <text evidence="1">The sequence shown here is derived from an EMBL/GenBank/DDBJ whole genome shotgun (WGS) entry which is preliminary data.</text>
</comment>
<reference evidence="1" key="1">
    <citation type="submission" date="2021-02" db="EMBL/GenBank/DDBJ databases">
        <authorList>
            <consortium name="DOE Joint Genome Institute"/>
            <person name="Ahrendt S."/>
            <person name="Looney B.P."/>
            <person name="Miyauchi S."/>
            <person name="Morin E."/>
            <person name="Drula E."/>
            <person name="Courty P.E."/>
            <person name="Chicoki N."/>
            <person name="Fauchery L."/>
            <person name="Kohler A."/>
            <person name="Kuo A."/>
            <person name="Labutti K."/>
            <person name="Pangilinan J."/>
            <person name="Lipzen A."/>
            <person name="Riley R."/>
            <person name="Andreopoulos W."/>
            <person name="He G."/>
            <person name="Johnson J."/>
            <person name="Barry K.W."/>
            <person name="Grigoriev I.V."/>
            <person name="Nagy L."/>
            <person name="Hibbett D."/>
            <person name="Henrissat B."/>
            <person name="Matheny P.B."/>
            <person name="Labbe J."/>
            <person name="Martin F."/>
        </authorList>
    </citation>
    <scope>NUCLEOTIDE SEQUENCE</scope>
    <source>
        <strain evidence="1">EC-137</strain>
    </source>
</reference>
<name>A0ACB8QFM6_9AGAM</name>
<reference evidence="1" key="2">
    <citation type="journal article" date="2022" name="New Phytol.">
        <title>Evolutionary transition to the ectomycorrhizal habit in the genomes of a hyperdiverse lineage of mushroom-forming fungi.</title>
        <authorList>
            <person name="Looney B."/>
            <person name="Miyauchi S."/>
            <person name="Morin E."/>
            <person name="Drula E."/>
            <person name="Courty P.E."/>
            <person name="Kohler A."/>
            <person name="Kuo A."/>
            <person name="LaButti K."/>
            <person name="Pangilinan J."/>
            <person name="Lipzen A."/>
            <person name="Riley R."/>
            <person name="Andreopoulos W."/>
            <person name="He G."/>
            <person name="Johnson J."/>
            <person name="Nolan M."/>
            <person name="Tritt A."/>
            <person name="Barry K.W."/>
            <person name="Grigoriev I.V."/>
            <person name="Nagy L.G."/>
            <person name="Hibbett D."/>
            <person name="Henrissat B."/>
            <person name="Matheny P.B."/>
            <person name="Labbe J."/>
            <person name="Martin F.M."/>
        </authorList>
    </citation>
    <scope>NUCLEOTIDE SEQUENCE</scope>
    <source>
        <strain evidence="1">EC-137</strain>
    </source>
</reference>
<proteinExistence type="predicted"/>